<organism evidence="5 6">
    <name type="scientific">Herrania umbratica</name>
    <dbReference type="NCBI Taxonomy" id="108875"/>
    <lineage>
        <taxon>Eukaryota</taxon>
        <taxon>Viridiplantae</taxon>
        <taxon>Streptophyta</taxon>
        <taxon>Embryophyta</taxon>
        <taxon>Tracheophyta</taxon>
        <taxon>Spermatophyta</taxon>
        <taxon>Magnoliopsida</taxon>
        <taxon>eudicotyledons</taxon>
        <taxon>Gunneridae</taxon>
        <taxon>Pentapetalae</taxon>
        <taxon>rosids</taxon>
        <taxon>malvids</taxon>
        <taxon>Malvales</taxon>
        <taxon>Malvaceae</taxon>
        <taxon>Byttnerioideae</taxon>
        <taxon>Herrania</taxon>
    </lineage>
</organism>
<dbReference type="Pfam" id="PF23598">
    <property type="entry name" value="LRR_14"/>
    <property type="match status" value="1"/>
</dbReference>
<proteinExistence type="predicted"/>
<dbReference type="RefSeq" id="XP_021281950.1">
    <property type="nucleotide sequence ID" value="XM_021426275.1"/>
</dbReference>
<evidence type="ECO:0000259" key="3">
    <source>
        <dbReference type="Pfam" id="PF23559"/>
    </source>
</evidence>
<dbReference type="PANTHER" id="PTHR36766:SF61">
    <property type="entry name" value="NB-ARC DOMAIN DISEASE RESISTANCE PROTEIN"/>
    <property type="match status" value="1"/>
</dbReference>
<protein>
    <submittedName>
        <fullName evidence="6">Disease resistance protein RGA3</fullName>
    </submittedName>
</protein>
<evidence type="ECO:0000313" key="5">
    <source>
        <dbReference type="Proteomes" id="UP000504621"/>
    </source>
</evidence>
<dbReference type="Gene3D" id="3.80.10.10">
    <property type="entry name" value="Ribonuclease Inhibitor"/>
    <property type="match status" value="1"/>
</dbReference>
<dbReference type="InterPro" id="IPR032675">
    <property type="entry name" value="LRR_dom_sf"/>
</dbReference>
<evidence type="ECO:0000313" key="6">
    <source>
        <dbReference type="RefSeq" id="XP_021281950.1"/>
    </source>
</evidence>
<dbReference type="Gene3D" id="1.10.10.10">
    <property type="entry name" value="Winged helix-like DNA-binding domain superfamily/Winged helix DNA-binding domain"/>
    <property type="match status" value="1"/>
</dbReference>
<reference evidence="6" key="1">
    <citation type="submission" date="2025-08" db="UniProtKB">
        <authorList>
            <consortium name="RefSeq"/>
        </authorList>
    </citation>
    <scope>IDENTIFICATION</scope>
    <source>
        <tissue evidence="6">Leaf</tissue>
    </source>
</reference>
<feature type="domain" description="Disease resistance R13L4/SHOC-2-like LRR" evidence="4">
    <location>
        <begin position="147"/>
        <end position="261"/>
    </location>
</feature>
<dbReference type="AlphaFoldDB" id="A0A6J1A523"/>
<dbReference type="PANTHER" id="PTHR36766">
    <property type="entry name" value="PLANT BROAD-SPECTRUM MILDEW RESISTANCE PROTEIN RPW8"/>
    <property type="match status" value="1"/>
</dbReference>
<dbReference type="OrthoDB" id="2018467at2759"/>
<dbReference type="Pfam" id="PF23559">
    <property type="entry name" value="WHD_DRP"/>
    <property type="match status" value="1"/>
</dbReference>
<gene>
    <name evidence="6" type="primary">LOC110414867</name>
</gene>
<dbReference type="GeneID" id="110414867"/>
<feature type="domain" description="Disease resistance protein winged helix" evidence="3">
    <location>
        <begin position="31"/>
        <end position="101"/>
    </location>
</feature>
<dbReference type="InterPro" id="IPR058922">
    <property type="entry name" value="WHD_DRP"/>
</dbReference>
<accession>A0A6J1A523</accession>
<evidence type="ECO:0000256" key="2">
    <source>
        <dbReference type="ARBA" id="ARBA00022821"/>
    </source>
</evidence>
<keyword evidence="5" id="KW-1185">Reference proteome</keyword>
<keyword evidence="1" id="KW-0677">Repeat</keyword>
<evidence type="ECO:0000256" key="1">
    <source>
        <dbReference type="ARBA" id="ARBA00022737"/>
    </source>
</evidence>
<dbReference type="FunFam" id="1.10.10.10:FF:000322">
    <property type="entry name" value="Probable disease resistance protein At1g63360"/>
    <property type="match status" value="1"/>
</dbReference>
<dbReference type="SUPFAM" id="SSF52058">
    <property type="entry name" value="L domain-like"/>
    <property type="match status" value="1"/>
</dbReference>
<dbReference type="InterPro" id="IPR055414">
    <property type="entry name" value="LRR_R13L4/SHOC2-like"/>
</dbReference>
<evidence type="ECO:0000259" key="4">
    <source>
        <dbReference type="Pfam" id="PF23598"/>
    </source>
</evidence>
<dbReference type="Proteomes" id="UP000504621">
    <property type="component" value="Unplaced"/>
</dbReference>
<sequence>METENEIFSVLKLSYDQLPPPLKQCFAYCSLFPKDYRFNEVETVQFWLAHGLIQTSKKNEDLEDIGRQYLNDLVSRCFFQDYEEELIFINFKMHDLLHDLALLIAKNECSTVSSSKQDIAQGVRHLCLTNCDSPEESDFQLLNKVGHVRSFRFTDTDIGPSNKSFIETCLKRFQHLRLLDLQGSNLEVLPRRIGNLKHLRYVDLSGNHFITKLPNSICKLQNLQTLYLVGCDGIEELPRDMRYLISLRCLSLTTKQKVLRGLERSANTLKCLHIRECENLATLPEWHNLTSLEKLEIIQCPKLSTLPERMQRLKQLWIKDCPVLSERCKPESGEDWPNIAHVSRIYLDGDEVSSKQLSAP</sequence>
<dbReference type="InterPro" id="IPR036388">
    <property type="entry name" value="WH-like_DNA-bd_sf"/>
</dbReference>
<dbReference type="GO" id="GO:0006952">
    <property type="term" value="P:defense response"/>
    <property type="evidence" value="ECO:0007669"/>
    <property type="project" value="UniProtKB-KW"/>
</dbReference>
<keyword evidence="2" id="KW-0611">Plant defense</keyword>
<name>A0A6J1A523_9ROSI</name>